<organism evidence="1 2">
    <name type="scientific">Anoxybacterium hadale</name>
    <dbReference type="NCBI Taxonomy" id="3408580"/>
    <lineage>
        <taxon>Bacteria</taxon>
        <taxon>Bacillati</taxon>
        <taxon>Bacillota</taxon>
        <taxon>Clostridia</taxon>
        <taxon>Peptostreptococcales</taxon>
        <taxon>Anaerovoracaceae</taxon>
        <taxon>Anoxybacterium</taxon>
    </lineage>
</organism>
<dbReference type="EMBL" id="CP042469">
    <property type="protein sequence ID" value="QOX61998.1"/>
    <property type="molecule type" value="Genomic_DNA"/>
</dbReference>
<name>A0ACD1A6H0_9FIRM</name>
<evidence type="ECO:0000313" key="2">
    <source>
        <dbReference type="Proteomes" id="UP000594014"/>
    </source>
</evidence>
<evidence type="ECO:0000313" key="1">
    <source>
        <dbReference type="EMBL" id="QOX61998.1"/>
    </source>
</evidence>
<proteinExistence type="predicted"/>
<gene>
    <name evidence="1" type="ORF">FRZ06_00825</name>
</gene>
<reference evidence="1" key="1">
    <citation type="submission" date="2019-08" db="EMBL/GenBank/DDBJ databases">
        <title>Genome sequence of Clostridiales bacterium MT110.</title>
        <authorList>
            <person name="Cao J."/>
        </authorList>
    </citation>
    <scope>NUCLEOTIDE SEQUENCE</scope>
    <source>
        <strain evidence="1">MT110</strain>
    </source>
</reference>
<dbReference type="Proteomes" id="UP000594014">
    <property type="component" value="Chromosome"/>
</dbReference>
<accession>A0ACD1A6H0</accession>
<protein>
    <submittedName>
        <fullName evidence="1">TetR/AcrR family transcriptional regulator</fullName>
    </submittedName>
</protein>
<sequence>MMQYFVQCNLKRGSIKMVSITVIDLEQYGISLREEKYARTKIAILNLVLEKLEETSFDEIRIADVCREIGVSKRTFFNYFSSIHHVFFYLLQIWIIDTKNIVLQRHPVAGLESIRTAFEDLGRKFAKQPKAAFQIFSSIFNADVETAKIGRLTKAEAILWGFDAMVSEEIPMLGFRKMLICAIKNAKMAGELSDNFDLTTIEFSLNSILIGVPFTLKDVGFTNISAVYKTQLDILWRGLKNI</sequence>
<keyword evidence="2" id="KW-1185">Reference proteome</keyword>